<dbReference type="EMBL" id="CP093360">
    <property type="protein sequence ID" value="UQS86158.1"/>
    <property type="molecule type" value="Genomic_DNA"/>
</dbReference>
<keyword evidence="2" id="KW-0614">Plasmid</keyword>
<dbReference type="Proteomes" id="UP000831181">
    <property type="component" value="Plasmid p1unnamed"/>
</dbReference>
<name>A0A976X4N8_9LACO</name>
<feature type="transmembrane region" description="Helical" evidence="1">
    <location>
        <begin position="47"/>
        <end position="65"/>
    </location>
</feature>
<feature type="transmembrane region" description="Helical" evidence="1">
    <location>
        <begin position="77"/>
        <end position="102"/>
    </location>
</feature>
<keyword evidence="3" id="KW-1185">Reference proteome</keyword>
<organism evidence="2 3">
    <name type="scientific">Nicoliella spurrieriana</name>
    <dbReference type="NCBI Taxonomy" id="2925830"/>
    <lineage>
        <taxon>Bacteria</taxon>
        <taxon>Bacillati</taxon>
        <taxon>Bacillota</taxon>
        <taxon>Bacilli</taxon>
        <taxon>Lactobacillales</taxon>
        <taxon>Lactobacillaceae</taxon>
        <taxon>Nicoliella</taxon>
    </lineage>
</organism>
<dbReference type="RefSeq" id="WP_260115965.1">
    <property type="nucleotide sequence ID" value="NZ_CP093360.1"/>
</dbReference>
<keyword evidence="1" id="KW-1133">Transmembrane helix</keyword>
<evidence type="ECO:0000313" key="3">
    <source>
        <dbReference type="Proteomes" id="UP000831181"/>
    </source>
</evidence>
<evidence type="ECO:0000313" key="2">
    <source>
        <dbReference type="EMBL" id="UQS86158.1"/>
    </source>
</evidence>
<reference evidence="2" key="1">
    <citation type="journal article" date="2022" name="Int. J. Syst. Evol. Microbiol.">
        <title>Apilactobacillus apisilvae sp. nov., Nicolia spurrieriana gen. nov. sp. nov., Bombilactobacillus folatiphilus sp. nov. and Bombilactobacillus thymidiniphilus sp. nov., four new lactic acid bacterial isolates from stingless bees Tetragonula carbonaria and Austroplebeia australis.</title>
        <authorList>
            <person name="Oliphant S.A."/>
            <person name="Watson-Haigh N.S."/>
            <person name="Sumby K.M."/>
            <person name="Gardner J."/>
            <person name="Groom S."/>
            <person name="Jiranek V."/>
        </authorList>
    </citation>
    <scope>NUCLEOTIDE SEQUENCE</scope>
    <source>
        <strain evidence="2">SGEP1_A5</strain>
    </source>
</reference>
<evidence type="ECO:0000256" key="1">
    <source>
        <dbReference type="SAM" id="Phobius"/>
    </source>
</evidence>
<gene>
    <name evidence="2" type="ORF">MOO44_00510</name>
</gene>
<geneLocation type="plasmid" evidence="2 3">
    <name>p1unnamed</name>
</geneLocation>
<feature type="transmembrane region" description="Helical" evidence="1">
    <location>
        <begin position="6"/>
        <end position="26"/>
    </location>
</feature>
<keyword evidence="1" id="KW-0812">Transmembrane</keyword>
<keyword evidence="1" id="KW-0472">Membrane</keyword>
<protein>
    <submittedName>
        <fullName evidence="2">Uncharacterized protein</fullName>
    </submittedName>
</protein>
<dbReference type="AlphaFoldDB" id="A0A976X4N8"/>
<sequence>MDHPFIRAIFNFVNIQGLLLLIFLFINIGFESRSKHQEVQSDGLSNFILILALCESLNFLGNAILRDFFIGTKQITIVIGVSVIVISWITAISFTIWNFFYLRKLSKHVNN</sequence>
<accession>A0A976X4N8</accession>
<proteinExistence type="predicted"/>
<dbReference type="KEGG" id="lbe:MOO44_00510"/>